<dbReference type="EnsemblPlants" id="ORUFI08G23460.1">
    <property type="protein sequence ID" value="ORUFI08G23460.1"/>
    <property type="gene ID" value="ORUFI08G23460"/>
</dbReference>
<dbReference type="STRING" id="4529.A0A0E0QLE2"/>
<keyword evidence="2" id="KW-0539">Nucleus</keyword>
<dbReference type="PANTHER" id="PTHR33137:SF4">
    <property type="entry name" value="MEDIATOR OF RNA POLYMERASE II TRANSCRIPTION SUBUNIT 15A-RELATED"/>
    <property type="match status" value="1"/>
</dbReference>
<sequence>MGISPNRLQTAPRLLLLRWLANCNRRRRGRRRGAMDGGGGNWRPTQGADPAAAGGIDLSAPAPAPAPAGGDWRSQLQSEGRTRIVNKILETLKKHLPVSGPEGLNELQKLAVRFEEKIYTGATSRSDYLRKLSLKMLSLETKTQQSPGNAQVIQNQNPPGSGVTMLPKNICQVLRKETKENGEIN</sequence>
<dbReference type="HOGENOM" id="CLU_145059_0_0_1"/>
<dbReference type="InterPro" id="IPR036546">
    <property type="entry name" value="MED15_KIX"/>
</dbReference>
<dbReference type="OMA" id="PKNICQV"/>
<protein>
    <recommendedName>
        <fullName evidence="4">Mediator complex subunit 15 KIX domain-containing protein</fullName>
    </recommendedName>
</protein>
<evidence type="ECO:0000313" key="5">
    <source>
        <dbReference type="EnsemblPlants" id="ORUFI08G23460.1"/>
    </source>
</evidence>
<dbReference type="InterPro" id="IPR036529">
    <property type="entry name" value="KIX_dom_sf"/>
</dbReference>
<dbReference type="eggNOG" id="ENOG502QQV3">
    <property type="taxonomic scope" value="Eukaryota"/>
</dbReference>
<reference evidence="6" key="1">
    <citation type="submission" date="2013-06" db="EMBL/GenBank/DDBJ databases">
        <authorList>
            <person name="Zhao Q."/>
        </authorList>
    </citation>
    <scope>NUCLEOTIDE SEQUENCE</scope>
    <source>
        <strain evidence="6">cv. W1943</strain>
    </source>
</reference>
<comment type="subcellular location">
    <subcellularLocation>
        <location evidence="1">Nucleus</location>
    </subcellularLocation>
</comment>
<evidence type="ECO:0000256" key="2">
    <source>
        <dbReference type="ARBA" id="ARBA00023242"/>
    </source>
</evidence>
<dbReference type="GO" id="GO:0031490">
    <property type="term" value="F:chromatin DNA binding"/>
    <property type="evidence" value="ECO:0007669"/>
    <property type="project" value="InterPro"/>
</dbReference>
<dbReference type="Pfam" id="PF16987">
    <property type="entry name" value="KIX_2"/>
    <property type="match status" value="1"/>
</dbReference>
<proteinExistence type="predicted"/>
<dbReference type="Gramene" id="ORUFI08G23460.1">
    <property type="protein sequence ID" value="ORUFI08G23460.1"/>
    <property type="gene ID" value="ORUFI08G23460"/>
</dbReference>
<reference evidence="5" key="2">
    <citation type="submission" date="2015-06" db="UniProtKB">
        <authorList>
            <consortium name="EnsemblPlants"/>
        </authorList>
    </citation>
    <scope>IDENTIFICATION</scope>
</reference>
<evidence type="ECO:0000256" key="3">
    <source>
        <dbReference type="SAM" id="MobiDB-lite"/>
    </source>
</evidence>
<dbReference type="PANTHER" id="PTHR33137">
    <property type="entry name" value="MEDIATOR OF RNA POLYMERASE II TRANSCRIPTION SUBUNIT 15A-RELATED"/>
    <property type="match status" value="1"/>
</dbReference>
<evidence type="ECO:0000313" key="6">
    <source>
        <dbReference type="Proteomes" id="UP000008022"/>
    </source>
</evidence>
<feature type="compositionally biased region" description="Polar residues" evidence="3">
    <location>
        <begin position="143"/>
        <end position="159"/>
    </location>
</feature>
<dbReference type="GO" id="GO:0003713">
    <property type="term" value="F:transcription coactivator activity"/>
    <property type="evidence" value="ECO:0007669"/>
    <property type="project" value="InterPro"/>
</dbReference>
<dbReference type="FunFam" id="1.10.246.20:FF:000003">
    <property type="entry name" value="Mediator of RNA polymerase II transcription subunit 15a"/>
    <property type="match status" value="1"/>
</dbReference>
<dbReference type="AlphaFoldDB" id="A0A0E0QLE2"/>
<dbReference type="Proteomes" id="UP000008022">
    <property type="component" value="Unassembled WGS sequence"/>
</dbReference>
<dbReference type="SUPFAM" id="SSF47040">
    <property type="entry name" value="Kix domain of CBP (creb binding protein)"/>
    <property type="match status" value="1"/>
</dbReference>
<dbReference type="InterPro" id="IPR044661">
    <property type="entry name" value="MED15a/b/c-like"/>
</dbReference>
<evidence type="ECO:0000259" key="4">
    <source>
        <dbReference type="Pfam" id="PF16987"/>
    </source>
</evidence>
<feature type="domain" description="Mediator complex subunit 15 KIX" evidence="4">
    <location>
        <begin position="70"/>
        <end position="149"/>
    </location>
</feature>
<organism evidence="5 6">
    <name type="scientific">Oryza rufipogon</name>
    <name type="common">Brownbeard rice</name>
    <name type="synonym">Asian wild rice</name>
    <dbReference type="NCBI Taxonomy" id="4529"/>
    <lineage>
        <taxon>Eukaryota</taxon>
        <taxon>Viridiplantae</taxon>
        <taxon>Streptophyta</taxon>
        <taxon>Embryophyta</taxon>
        <taxon>Tracheophyta</taxon>
        <taxon>Spermatophyta</taxon>
        <taxon>Magnoliopsida</taxon>
        <taxon>Liliopsida</taxon>
        <taxon>Poales</taxon>
        <taxon>Poaceae</taxon>
        <taxon>BOP clade</taxon>
        <taxon>Oryzoideae</taxon>
        <taxon>Oryzeae</taxon>
        <taxon>Oryzinae</taxon>
        <taxon>Oryza</taxon>
    </lineage>
</organism>
<dbReference type="GO" id="GO:0005634">
    <property type="term" value="C:nucleus"/>
    <property type="evidence" value="ECO:0007669"/>
    <property type="project" value="UniProtKB-SubCell"/>
</dbReference>
<evidence type="ECO:0000256" key="1">
    <source>
        <dbReference type="ARBA" id="ARBA00004123"/>
    </source>
</evidence>
<accession>A0A0E0QLE2</accession>
<name>A0A0E0QLE2_ORYRU</name>
<dbReference type="Gene3D" id="1.10.246.20">
    <property type="entry name" value="Coactivator CBP, KIX domain"/>
    <property type="match status" value="1"/>
</dbReference>
<feature type="region of interest" description="Disordered" evidence="3">
    <location>
        <begin position="29"/>
        <end position="75"/>
    </location>
</feature>
<keyword evidence="6" id="KW-1185">Reference proteome</keyword>
<feature type="region of interest" description="Disordered" evidence="3">
    <location>
        <begin position="143"/>
        <end position="165"/>
    </location>
</feature>